<feature type="binding site" description="in other chain" evidence="9">
    <location>
        <position position="69"/>
    </location>
    <ligand>
        <name>ATP</name>
        <dbReference type="ChEBI" id="CHEBI:30616"/>
        <note>ligand shared between dimeric partners</note>
    </ligand>
</feature>
<reference evidence="12" key="1">
    <citation type="submission" date="2016-04" db="EMBL/GenBank/DDBJ databases">
        <authorList>
            <person name="Evans L.H."/>
            <person name="Alamgir A."/>
            <person name="Owens N."/>
            <person name="Weber N.D."/>
            <person name="Virtaneva K."/>
            <person name="Barbian K."/>
            <person name="Babar A."/>
            <person name="Rosenke K."/>
        </authorList>
    </citation>
    <scope>NUCLEOTIDE SEQUENCE</scope>
    <source>
        <strain evidence="12">Nono1</strain>
    </source>
</reference>
<dbReference type="AlphaFoldDB" id="A0A1M4E5D6"/>
<accession>A0A1M4E5D6</accession>
<dbReference type="EC" id="2.7.9.3" evidence="9"/>
<evidence type="ECO:0000256" key="3">
    <source>
        <dbReference type="ARBA" id="ARBA00022723"/>
    </source>
</evidence>
<dbReference type="PANTHER" id="PTHR10256:SF0">
    <property type="entry name" value="INACTIVE SELENIDE, WATER DIKINASE-LIKE PROTEIN-RELATED"/>
    <property type="match status" value="1"/>
</dbReference>
<dbReference type="SUPFAM" id="SSF56042">
    <property type="entry name" value="PurM C-terminal domain-like"/>
    <property type="match status" value="1"/>
</dbReference>
<dbReference type="SUPFAM" id="SSF55326">
    <property type="entry name" value="PurM N-terminal domain-like"/>
    <property type="match status" value="1"/>
</dbReference>
<dbReference type="Pfam" id="PF02769">
    <property type="entry name" value="AIRS_C"/>
    <property type="match status" value="1"/>
</dbReference>
<dbReference type="Gene3D" id="3.30.1330.10">
    <property type="entry name" value="PurM-like, N-terminal domain"/>
    <property type="match status" value="1"/>
</dbReference>
<feature type="site" description="Important for catalytic activity" evidence="9">
    <location>
        <position position="18"/>
    </location>
</feature>
<dbReference type="PANTHER" id="PTHR10256">
    <property type="entry name" value="SELENIDE, WATER DIKINASE"/>
    <property type="match status" value="1"/>
</dbReference>
<dbReference type="Gene3D" id="3.90.650.10">
    <property type="entry name" value="PurM-like C-terminal domain"/>
    <property type="match status" value="1"/>
</dbReference>
<dbReference type="GO" id="GO:0005737">
    <property type="term" value="C:cytoplasm"/>
    <property type="evidence" value="ECO:0007669"/>
    <property type="project" value="TreeGrafter"/>
</dbReference>
<evidence type="ECO:0000259" key="11">
    <source>
        <dbReference type="Pfam" id="PF02769"/>
    </source>
</evidence>
<organism evidence="12">
    <name type="scientific">Nonomuraea gerenzanensis</name>
    <dbReference type="NCBI Taxonomy" id="93944"/>
    <lineage>
        <taxon>Bacteria</taxon>
        <taxon>Bacillati</taxon>
        <taxon>Actinomycetota</taxon>
        <taxon>Actinomycetes</taxon>
        <taxon>Streptosporangiales</taxon>
        <taxon>Streptosporangiaceae</taxon>
        <taxon>Nonomuraea</taxon>
    </lineage>
</organism>
<dbReference type="Pfam" id="PF00586">
    <property type="entry name" value="AIRS"/>
    <property type="match status" value="1"/>
</dbReference>
<dbReference type="InterPro" id="IPR010918">
    <property type="entry name" value="PurM-like_C_dom"/>
</dbReference>
<evidence type="ECO:0000256" key="5">
    <source>
        <dbReference type="ARBA" id="ARBA00022777"/>
    </source>
</evidence>
<keyword evidence="4 9" id="KW-0547">Nucleotide-binding</keyword>
<feature type="active site" evidence="9">
    <location>
        <position position="15"/>
    </location>
</feature>
<dbReference type="PIRSF" id="PIRSF036407">
    <property type="entry name" value="Selenphspht_syn"/>
    <property type="match status" value="1"/>
</dbReference>
<dbReference type="InterPro" id="IPR023061">
    <property type="entry name" value="SelD_I"/>
</dbReference>
<keyword evidence="2 9" id="KW-0808">Transferase</keyword>
<dbReference type="InterPro" id="IPR004536">
    <property type="entry name" value="SPS/SelD"/>
</dbReference>
<gene>
    <name evidence="9" type="primary">selD</name>
    <name evidence="12" type="ORF">BN4615_P3562</name>
</gene>
<comment type="catalytic activity">
    <reaction evidence="9">
        <text>hydrogenselenide + ATP + H2O = selenophosphate + AMP + phosphate + 2 H(+)</text>
        <dbReference type="Rhea" id="RHEA:18737"/>
        <dbReference type="ChEBI" id="CHEBI:15377"/>
        <dbReference type="ChEBI" id="CHEBI:15378"/>
        <dbReference type="ChEBI" id="CHEBI:16144"/>
        <dbReference type="ChEBI" id="CHEBI:29317"/>
        <dbReference type="ChEBI" id="CHEBI:30616"/>
        <dbReference type="ChEBI" id="CHEBI:43474"/>
        <dbReference type="ChEBI" id="CHEBI:456215"/>
        <dbReference type="EC" id="2.7.9.3"/>
    </reaction>
</comment>
<feature type="domain" description="PurM-like C-terminal" evidence="11">
    <location>
        <begin position="191"/>
        <end position="328"/>
    </location>
</feature>
<feature type="binding site" description="in other chain" evidence="9">
    <location>
        <begin position="49"/>
        <end position="51"/>
    </location>
    <ligand>
        <name>ATP</name>
        <dbReference type="ChEBI" id="CHEBI:30616"/>
        <note>ligand shared between dimeric partners</note>
    </ligand>
</feature>
<evidence type="ECO:0000256" key="9">
    <source>
        <dbReference type="HAMAP-Rule" id="MF_00625"/>
    </source>
</evidence>
<dbReference type="FunFam" id="3.30.1330.10:FF:000003">
    <property type="entry name" value="Selenide, water dikinase"/>
    <property type="match status" value="1"/>
</dbReference>
<keyword evidence="6 9" id="KW-0067">ATP-binding</keyword>
<dbReference type="EMBL" id="LT559118">
    <property type="protein sequence ID" value="SBO94046.1"/>
    <property type="molecule type" value="Genomic_DNA"/>
</dbReference>
<dbReference type="PROSITE" id="PS51257">
    <property type="entry name" value="PROKAR_LIPOPROTEIN"/>
    <property type="match status" value="1"/>
</dbReference>
<dbReference type="GO" id="GO:0004756">
    <property type="term" value="F:selenide, water dikinase activity"/>
    <property type="evidence" value="ECO:0007669"/>
    <property type="project" value="UniProtKB-UniRule"/>
</dbReference>
<feature type="binding site" evidence="9">
    <location>
        <begin position="140"/>
        <end position="142"/>
    </location>
    <ligand>
        <name>ATP</name>
        <dbReference type="ChEBI" id="CHEBI:30616"/>
        <note>ligand shared between dimeric partners</note>
    </ligand>
</feature>
<evidence type="ECO:0000256" key="7">
    <source>
        <dbReference type="ARBA" id="ARBA00022842"/>
    </source>
</evidence>
<evidence type="ECO:0000256" key="1">
    <source>
        <dbReference type="ARBA" id="ARBA00008026"/>
    </source>
</evidence>
<keyword evidence="3 9" id="KW-0479">Metal-binding</keyword>
<keyword evidence="5 9" id="KW-0418">Kinase</keyword>
<comment type="similarity">
    <text evidence="1 9">Belongs to the selenophosphate synthase 1 family. Class I subfamily.</text>
</comment>
<evidence type="ECO:0000256" key="6">
    <source>
        <dbReference type="ARBA" id="ARBA00022840"/>
    </source>
</evidence>
<feature type="binding site" description="in other chain" evidence="9">
    <location>
        <position position="18"/>
    </location>
    <ligand>
        <name>ATP</name>
        <dbReference type="ChEBI" id="CHEBI:30616"/>
        <note>ligand shared between dimeric partners</note>
    </ligand>
</feature>
<keyword evidence="7 9" id="KW-0460">Magnesium</keyword>
<dbReference type="InterPro" id="IPR036921">
    <property type="entry name" value="PurM-like_N_sf"/>
</dbReference>
<proteinExistence type="inferred from homology"/>
<comment type="subunit">
    <text evidence="9">Homodimer.</text>
</comment>
<dbReference type="GO" id="GO:0005524">
    <property type="term" value="F:ATP binding"/>
    <property type="evidence" value="ECO:0007669"/>
    <property type="project" value="UniProtKB-UniRule"/>
</dbReference>
<protein>
    <recommendedName>
        <fullName evidence="9">Selenide, water dikinase</fullName>
        <ecNumber evidence="9">2.7.9.3</ecNumber>
    </recommendedName>
    <alternativeName>
        <fullName evidence="9">Selenium donor protein</fullName>
    </alternativeName>
    <alternativeName>
        <fullName evidence="9">Selenophosphate synthase</fullName>
    </alternativeName>
</protein>
<evidence type="ECO:0000259" key="10">
    <source>
        <dbReference type="Pfam" id="PF00586"/>
    </source>
</evidence>
<sequence length="332" mass="34507">MIMKRLTQYAQGGGCACKIPAGDLERLLNGSQMPLPRDAEAELLVGLDTGDDAAVVRVQDGTVIISTADFFTPVVDDPYDWGRIAAANALSDVYAMGGRPVVALNLLCWPVDHLPYDLAAEVLRGGAEVAALAGCHLAGGHSVTDVEPKYGLAVTGVADPDRLLQNSTGRAGLPLSLSKPLGLGVLNNRHKSTGEVFPQAVETMTRLNADASRDALAAGIRCATDVTGFGLLGHLHKLARASGVTAVIDASAVPVLEGAERAVREGFVPGGSRRNLDWVAPHLDHGDVPEETLLLLADAQTSGGLLVAGEIPGAPVIGELVENTGHTIIVRH</sequence>
<feature type="binding site" evidence="9">
    <location>
        <position position="52"/>
    </location>
    <ligand>
        <name>Mg(2+)</name>
        <dbReference type="ChEBI" id="CHEBI:18420"/>
    </ligand>
</feature>
<feature type="binding site" evidence="9">
    <location>
        <position position="92"/>
    </location>
    <ligand>
        <name>Mg(2+)</name>
        <dbReference type="ChEBI" id="CHEBI:18420"/>
    </ligand>
</feature>
<name>A0A1M4E5D6_9ACTN</name>
<feature type="domain" description="PurM-like N-terminal" evidence="10">
    <location>
        <begin position="50"/>
        <end position="158"/>
    </location>
</feature>
<dbReference type="HAMAP" id="MF_00625">
    <property type="entry name" value="SelD"/>
    <property type="match status" value="1"/>
</dbReference>
<feature type="binding site" evidence="9">
    <location>
        <position position="225"/>
    </location>
    <ligand>
        <name>Mg(2+)</name>
        <dbReference type="ChEBI" id="CHEBI:18420"/>
    </ligand>
</feature>
<dbReference type="CDD" id="cd02195">
    <property type="entry name" value="SelD"/>
    <property type="match status" value="1"/>
</dbReference>
<feature type="binding site" description="in other chain" evidence="9">
    <location>
        <position position="92"/>
    </location>
    <ligand>
        <name>ATP</name>
        <dbReference type="ChEBI" id="CHEBI:30616"/>
        <note>ligand shared between dimeric partners</note>
    </ligand>
</feature>
<dbReference type="InterPro" id="IPR036676">
    <property type="entry name" value="PurM-like_C_sf"/>
</dbReference>
<dbReference type="NCBIfam" id="NF002098">
    <property type="entry name" value="PRK00943.1"/>
    <property type="match status" value="1"/>
</dbReference>
<dbReference type="GO" id="GO:0016260">
    <property type="term" value="P:selenocysteine biosynthetic process"/>
    <property type="evidence" value="ECO:0007669"/>
    <property type="project" value="InterPro"/>
</dbReference>
<evidence type="ECO:0000256" key="4">
    <source>
        <dbReference type="ARBA" id="ARBA00022741"/>
    </source>
</evidence>
<evidence type="ECO:0000256" key="2">
    <source>
        <dbReference type="ARBA" id="ARBA00022679"/>
    </source>
</evidence>
<dbReference type="NCBIfam" id="TIGR00476">
    <property type="entry name" value="selD"/>
    <property type="match status" value="1"/>
</dbReference>
<keyword evidence="8 9" id="KW-0711">Selenium</keyword>
<evidence type="ECO:0000256" key="8">
    <source>
        <dbReference type="ARBA" id="ARBA00023266"/>
    </source>
</evidence>
<comment type="function">
    <text evidence="9">Synthesizes selenophosphate from selenide and ATP.</text>
</comment>
<dbReference type="GO" id="GO:0000287">
    <property type="term" value="F:magnesium ion binding"/>
    <property type="evidence" value="ECO:0007669"/>
    <property type="project" value="UniProtKB-UniRule"/>
</dbReference>
<comment type="cofactor">
    <cofactor evidence="9">
        <name>Mg(2+)</name>
        <dbReference type="ChEBI" id="CHEBI:18420"/>
    </cofactor>
    <text evidence="9">Binds 1 Mg(2+) ion per monomer.</text>
</comment>
<dbReference type="InterPro" id="IPR016188">
    <property type="entry name" value="PurM-like_N"/>
</dbReference>
<evidence type="ECO:0000313" key="12">
    <source>
        <dbReference type="EMBL" id="SBO94046.1"/>
    </source>
</evidence>